<dbReference type="RefSeq" id="WP_328953375.1">
    <property type="nucleotide sequence ID" value="NZ_CP108110.1"/>
</dbReference>
<feature type="transmembrane region" description="Helical" evidence="1">
    <location>
        <begin position="43"/>
        <end position="63"/>
    </location>
</feature>
<accession>A0ABZ1TTL9</accession>
<keyword evidence="3" id="KW-1185">Reference proteome</keyword>
<keyword evidence="1" id="KW-1133">Transmembrane helix</keyword>
<feature type="transmembrane region" description="Helical" evidence="1">
    <location>
        <begin position="70"/>
        <end position="88"/>
    </location>
</feature>
<sequence length="241" mass="25378">MPSEATKERGGANALGWALTIGLNVVAPIITYNQLTDHGYGEFTALVISAVWPAVDLGVYLAWQRRVDEFAAVSLLFLGLTVAVTLAGPADAHFLLVKDSVITGLFGVICLASLAAPRPLMFYFGRKFATDGSAGSLERWEGLWALPGFRRVQRNLTIGWGVACLLEAGLRVGLSYALDTDAMQALNTVLSLGVTALLITWTIAYAKRARARGAAAGAEREAAVQAGAVQAEVATAEAATV</sequence>
<evidence type="ECO:0008006" key="4">
    <source>
        <dbReference type="Google" id="ProtNLM"/>
    </source>
</evidence>
<feature type="transmembrane region" description="Helical" evidence="1">
    <location>
        <begin position="12"/>
        <end position="31"/>
    </location>
</feature>
<gene>
    <name evidence="2" type="ORF">OHA16_04550</name>
</gene>
<feature type="transmembrane region" description="Helical" evidence="1">
    <location>
        <begin position="100"/>
        <end position="117"/>
    </location>
</feature>
<reference evidence="2" key="1">
    <citation type="submission" date="2022-10" db="EMBL/GenBank/DDBJ databases">
        <title>The complete genomes of actinobacterial strains from the NBC collection.</title>
        <authorList>
            <person name="Joergensen T.S."/>
            <person name="Alvarez Arevalo M."/>
            <person name="Sterndorff E.B."/>
            <person name="Faurdal D."/>
            <person name="Vuksanovic O."/>
            <person name="Mourched A.-S."/>
            <person name="Charusanti P."/>
            <person name="Shaw S."/>
            <person name="Blin K."/>
            <person name="Weber T."/>
        </authorList>
    </citation>
    <scope>NUCLEOTIDE SEQUENCE</scope>
    <source>
        <strain evidence="2">NBC_00222</strain>
    </source>
</reference>
<dbReference type="EMBL" id="CP108110">
    <property type="protein sequence ID" value="WUQ82308.1"/>
    <property type="molecule type" value="Genomic_DNA"/>
</dbReference>
<organism evidence="2 3">
    <name type="scientific">Kitasatospora purpeofusca</name>
    <dbReference type="NCBI Taxonomy" id="67352"/>
    <lineage>
        <taxon>Bacteria</taxon>
        <taxon>Bacillati</taxon>
        <taxon>Actinomycetota</taxon>
        <taxon>Actinomycetes</taxon>
        <taxon>Kitasatosporales</taxon>
        <taxon>Streptomycetaceae</taxon>
        <taxon>Kitasatospora</taxon>
    </lineage>
</organism>
<keyword evidence="1" id="KW-0812">Transmembrane</keyword>
<evidence type="ECO:0000313" key="2">
    <source>
        <dbReference type="EMBL" id="WUQ82308.1"/>
    </source>
</evidence>
<feature type="transmembrane region" description="Helical" evidence="1">
    <location>
        <begin position="184"/>
        <end position="206"/>
    </location>
</feature>
<evidence type="ECO:0000256" key="1">
    <source>
        <dbReference type="SAM" id="Phobius"/>
    </source>
</evidence>
<feature type="transmembrane region" description="Helical" evidence="1">
    <location>
        <begin position="158"/>
        <end position="178"/>
    </location>
</feature>
<name>A0ABZ1TTL9_9ACTN</name>
<keyword evidence="1" id="KW-0472">Membrane</keyword>
<dbReference type="NCBIfam" id="NF041646">
    <property type="entry name" value="VC0807_fam"/>
    <property type="match status" value="1"/>
</dbReference>
<dbReference type="Proteomes" id="UP001432222">
    <property type="component" value="Chromosome"/>
</dbReference>
<evidence type="ECO:0000313" key="3">
    <source>
        <dbReference type="Proteomes" id="UP001432222"/>
    </source>
</evidence>
<protein>
    <recommendedName>
        <fullName evidence="4">Intracellular septation protein A</fullName>
    </recommendedName>
</protein>
<proteinExistence type="predicted"/>